<dbReference type="Gene3D" id="1.10.3210.10">
    <property type="entry name" value="Hypothetical protein af1432"/>
    <property type="match status" value="1"/>
</dbReference>
<dbReference type="Proteomes" id="UP001303902">
    <property type="component" value="Chromosome"/>
</dbReference>
<sequence>MEVYKNISDLRVGIILLEDVFANTKYPIMRKNTELSFEHIEVLRDFGLKRIKVEERVAKKELSEVDQNAPVNPEDILENIPMNQYLLRKQYTDAVRAYEKEFSNWRAGIKPDIVKVREFIVPLVEQYTKQKDMLGMLNEFSIPEDYLYHHSVAVGILSAAISNQMGMDKGEVLQLGLAGALADCGMAKIDPTILRKTAFLTKEEYNEVKKHTLFSLKMIQDTPLLRQEMKMAILQHHERLDGSGYPRGDRMDAISVHSQIIAVADVFHAMTTERLYRPKNSPFKVIEMIKEEEFGKFDLKVVEALHKLIGHLSIGTRVKLTDGELGEIMFVHRDAPLRPMVKKKSNGMMIDLTTNRNLAIAKILD</sequence>
<accession>A0ABZ0L656</accession>
<organism evidence="2 3">
    <name type="scientific">Sporosarcina oncorhynchi</name>
    <dbReference type="NCBI Taxonomy" id="3056444"/>
    <lineage>
        <taxon>Bacteria</taxon>
        <taxon>Bacillati</taxon>
        <taxon>Bacillota</taxon>
        <taxon>Bacilli</taxon>
        <taxon>Bacillales</taxon>
        <taxon>Caryophanaceae</taxon>
        <taxon>Sporosarcina</taxon>
    </lineage>
</organism>
<feature type="domain" description="HD-GYP" evidence="1">
    <location>
        <begin position="125"/>
        <end position="321"/>
    </location>
</feature>
<reference evidence="2 3" key="1">
    <citation type="submission" date="2023-06" db="EMBL/GenBank/DDBJ databases">
        <title>Sporosarcina sp. nov., isolated from Korean tranditional fermented seafood 'Jeotgal'.</title>
        <authorList>
            <person name="Yang A.I."/>
            <person name="Shin N.-R."/>
        </authorList>
    </citation>
    <scope>NUCLEOTIDE SEQUENCE [LARGE SCALE GENOMIC DNA]</scope>
    <source>
        <strain evidence="2 3">T2O-4</strain>
    </source>
</reference>
<dbReference type="Pfam" id="PF13487">
    <property type="entry name" value="HD_5"/>
    <property type="match status" value="1"/>
</dbReference>
<dbReference type="PANTHER" id="PTHR43155:SF2">
    <property type="entry name" value="CYCLIC DI-GMP PHOSPHODIESTERASE PA4108"/>
    <property type="match status" value="1"/>
</dbReference>
<evidence type="ECO:0000259" key="1">
    <source>
        <dbReference type="PROSITE" id="PS51832"/>
    </source>
</evidence>
<dbReference type="EC" id="3.1.4.-" evidence="2"/>
<evidence type="ECO:0000313" key="3">
    <source>
        <dbReference type="Proteomes" id="UP001303902"/>
    </source>
</evidence>
<dbReference type="PROSITE" id="PS51832">
    <property type="entry name" value="HD_GYP"/>
    <property type="match status" value="1"/>
</dbReference>
<keyword evidence="2" id="KW-0378">Hydrolase</keyword>
<gene>
    <name evidence="2" type="ORF">QWT69_00035</name>
</gene>
<proteinExistence type="predicted"/>
<dbReference type="PANTHER" id="PTHR43155">
    <property type="entry name" value="CYCLIC DI-GMP PHOSPHODIESTERASE PA4108-RELATED"/>
    <property type="match status" value="1"/>
</dbReference>
<dbReference type="CDD" id="cd00077">
    <property type="entry name" value="HDc"/>
    <property type="match status" value="1"/>
</dbReference>
<dbReference type="SUPFAM" id="SSF109604">
    <property type="entry name" value="HD-domain/PDEase-like"/>
    <property type="match status" value="1"/>
</dbReference>
<evidence type="ECO:0000313" key="2">
    <source>
        <dbReference type="EMBL" id="WOV87573.1"/>
    </source>
</evidence>
<keyword evidence="3" id="KW-1185">Reference proteome</keyword>
<name>A0ABZ0L656_9BACL</name>
<dbReference type="RefSeq" id="WP_317967819.1">
    <property type="nucleotide sequence ID" value="NZ_CP129118.1"/>
</dbReference>
<dbReference type="SMART" id="SM00471">
    <property type="entry name" value="HDc"/>
    <property type="match status" value="1"/>
</dbReference>
<dbReference type="EMBL" id="CP129118">
    <property type="protein sequence ID" value="WOV87573.1"/>
    <property type="molecule type" value="Genomic_DNA"/>
</dbReference>
<dbReference type="GO" id="GO:0016787">
    <property type="term" value="F:hydrolase activity"/>
    <property type="evidence" value="ECO:0007669"/>
    <property type="project" value="UniProtKB-KW"/>
</dbReference>
<dbReference type="InterPro" id="IPR003607">
    <property type="entry name" value="HD/PDEase_dom"/>
</dbReference>
<dbReference type="InterPro" id="IPR037522">
    <property type="entry name" value="HD_GYP_dom"/>
</dbReference>
<protein>
    <submittedName>
        <fullName evidence="2">HD-GYP domain-containing protein</fullName>
        <ecNumber evidence="2">3.1.4.-</ecNumber>
    </submittedName>
</protein>